<name>A0ABN1HYL3_9SPHN</name>
<dbReference type="InterPro" id="IPR022346">
    <property type="entry name" value="T2SS_GspH"/>
</dbReference>
<evidence type="ECO:0000256" key="5">
    <source>
        <dbReference type="ARBA" id="ARBA00022519"/>
    </source>
</evidence>
<keyword evidence="8 12" id="KW-0472">Membrane</keyword>
<comment type="subcellular location">
    <subcellularLocation>
        <location evidence="1">Cell inner membrane</location>
        <topology evidence="1">Single-pass membrane protein</topology>
    </subcellularLocation>
</comment>
<evidence type="ECO:0000259" key="13">
    <source>
        <dbReference type="Pfam" id="PF12019"/>
    </source>
</evidence>
<evidence type="ECO:0000256" key="1">
    <source>
        <dbReference type="ARBA" id="ARBA00004377"/>
    </source>
</evidence>
<evidence type="ECO:0000313" key="14">
    <source>
        <dbReference type="EMBL" id="GAA0673870.1"/>
    </source>
</evidence>
<dbReference type="Pfam" id="PF12019">
    <property type="entry name" value="GspH"/>
    <property type="match status" value="1"/>
</dbReference>
<evidence type="ECO:0000256" key="4">
    <source>
        <dbReference type="ARBA" id="ARBA00022481"/>
    </source>
</evidence>
<dbReference type="Gene3D" id="3.55.40.10">
    <property type="entry name" value="minor pseudopilin epsh domain"/>
    <property type="match status" value="1"/>
</dbReference>
<keyword evidence="15" id="KW-1185">Reference proteome</keyword>
<evidence type="ECO:0000256" key="9">
    <source>
        <dbReference type="ARBA" id="ARBA00025772"/>
    </source>
</evidence>
<dbReference type="InterPro" id="IPR012902">
    <property type="entry name" value="N_methyl_site"/>
</dbReference>
<organism evidence="14 15">
    <name type="scientific">Sphingomonas insulae</name>
    <dbReference type="NCBI Taxonomy" id="424800"/>
    <lineage>
        <taxon>Bacteria</taxon>
        <taxon>Pseudomonadati</taxon>
        <taxon>Pseudomonadota</taxon>
        <taxon>Alphaproteobacteria</taxon>
        <taxon>Sphingomonadales</taxon>
        <taxon>Sphingomonadaceae</taxon>
        <taxon>Sphingomonas</taxon>
    </lineage>
</organism>
<evidence type="ECO:0000256" key="10">
    <source>
        <dbReference type="ARBA" id="ARBA00030775"/>
    </source>
</evidence>
<dbReference type="NCBIfam" id="TIGR02532">
    <property type="entry name" value="IV_pilin_GFxxxE"/>
    <property type="match status" value="1"/>
</dbReference>
<proteinExistence type="inferred from homology"/>
<dbReference type="Pfam" id="PF07963">
    <property type="entry name" value="N_methyl"/>
    <property type="match status" value="1"/>
</dbReference>
<evidence type="ECO:0000256" key="7">
    <source>
        <dbReference type="ARBA" id="ARBA00022989"/>
    </source>
</evidence>
<comment type="caution">
    <text evidence="14">The sequence shown here is derived from an EMBL/GenBank/DDBJ whole genome shotgun (WGS) entry which is preliminary data.</text>
</comment>
<evidence type="ECO:0000256" key="3">
    <source>
        <dbReference type="ARBA" id="ARBA00022475"/>
    </source>
</evidence>
<gene>
    <name evidence="14" type="ORF">GCM10009102_27110</name>
</gene>
<evidence type="ECO:0000256" key="12">
    <source>
        <dbReference type="SAM" id="Phobius"/>
    </source>
</evidence>
<feature type="region of interest" description="Disordered" evidence="11">
    <location>
        <begin position="1"/>
        <end position="23"/>
    </location>
</feature>
<keyword evidence="4" id="KW-0488">Methylation</keyword>
<accession>A0ABN1HYL3</accession>
<feature type="compositionally biased region" description="Basic and acidic residues" evidence="11">
    <location>
        <begin position="1"/>
        <end position="10"/>
    </location>
</feature>
<protein>
    <recommendedName>
        <fullName evidence="2">Type II secretion system protein H</fullName>
    </recommendedName>
    <alternativeName>
        <fullName evidence="10">General secretion pathway protein H</fullName>
    </alternativeName>
</protein>
<keyword evidence="7 12" id="KW-1133">Transmembrane helix</keyword>
<reference evidence="14 15" key="1">
    <citation type="journal article" date="2019" name="Int. J. Syst. Evol. Microbiol.">
        <title>The Global Catalogue of Microorganisms (GCM) 10K type strain sequencing project: providing services to taxonomists for standard genome sequencing and annotation.</title>
        <authorList>
            <consortium name="The Broad Institute Genomics Platform"/>
            <consortium name="The Broad Institute Genome Sequencing Center for Infectious Disease"/>
            <person name="Wu L."/>
            <person name="Ma J."/>
        </authorList>
    </citation>
    <scope>NUCLEOTIDE SEQUENCE [LARGE SCALE GENOMIC DNA]</scope>
    <source>
        <strain evidence="14 15">JCM 14603</strain>
    </source>
</reference>
<keyword evidence="6 12" id="KW-0812">Transmembrane</keyword>
<evidence type="ECO:0000256" key="2">
    <source>
        <dbReference type="ARBA" id="ARBA00021549"/>
    </source>
</evidence>
<evidence type="ECO:0000256" key="11">
    <source>
        <dbReference type="SAM" id="MobiDB-lite"/>
    </source>
</evidence>
<sequence>MTGRRTERKSSPGRPCAGRGSTPVRRCAEDGFTPVRRYAEHGFTPVRRYAEHGFTLVELMVVVTIIGLAAAVAVWNMPDPRGRVADEAARFALRARAAHDAAIVEARPVSIWVTAGGYGFDRRAAGQWTAMADKPLRVERWTDGTQAATGEASGRLRIVFDPTGLADRPAQVTLTRSGARAVIDMAADGTVRVAS</sequence>
<dbReference type="EMBL" id="BAAAES010000009">
    <property type="protein sequence ID" value="GAA0673870.1"/>
    <property type="molecule type" value="Genomic_DNA"/>
</dbReference>
<dbReference type="Proteomes" id="UP001500238">
    <property type="component" value="Unassembled WGS sequence"/>
</dbReference>
<dbReference type="RefSeq" id="WP_249054839.1">
    <property type="nucleotide sequence ID" value="NZ_BAAAES010000009.1"/>
</dbReference>
<evidence type="ECO:0000256" key="8">
    <source>
        <dbReference type="ARBA" id="ARBA00023136"/>
    </source>
</evidence>
<feature type="transmembrane region" description="Helical" evidence="12">
    <location>
        <begin position="56"/>
        <end position="75"/>
    </location>
</feature>
<evidence type="ECO:0000313" key="15">
    <source>
        <dbReference type="Proteomes" id="UP001500238"/>
    </source>
</evidence>
<dbReference type="SUPFAM" id="SSF54523">
    <property type="entry name" value="Pili subunits"/>
    <property type="match status" value="1"/>
</dbReference>
<dbReference type="PROSITE" id="PS00409">
    <property type="entry name" value="PROKAR_NTER_METHYL"/>
    <property type="match status" value="1"/>
</dbReference>
<keyword evidence="5" id="KW-0997">Cell inner membrane</keyword>
<keyword evidence="3" id="KW-1003">Cell membrane</keyword>
<evidence type="ECO:0000256" key="6">
    <source>
        <dbReference type="ARBA" id="ARBA00022692"/>
    </source>
</evidence>
<comment type="similarity">
    <text evidence="9">Belongs to the GSP H family.</text>
</comment>
<dbReference type="InterPro" id="IPR045584">
    <property type="entry name" value="Pilin-like"/>
</dbReference>
<feature type="domain" description="General secretion pathway GspH" evidence="13">
    <location>
        <begin position="87"/>
        <end position="189"/>
    </location>
</feature>